<dbReference type="Gene3D" id="2.60.40.10">
    <property type="entry name" value="Immunoglobulins"/>
    <property type="match status" value="1"/>
</dbReference>
<dbReference type="InterPro" id="IPR013783">
    <property type="entry name" value="Ig-like_fold"/>
</dbReference>
<feature type="region of interest" description="Disordered" evidence="1">
    <location>
        <begin position="383"/>
        <end position="410"/>
    </location>
</feature>
<evidence type="ECO:0000313" key="4">
    <source>
        <dbReference type="EMBL" id="ELY23243.1"/>
    </source>
</evidence>
<feature type="region of interest" description="Disordered" evidence="1">
    <location>
        <begin position="326"/>
        <end position="345"/>
    </location>
</feature>
<dbReference type="HOGENOM" id="CLU_351479_0_0_2"/>
<dbReference type="KEGG" id="nmg:Nmag_1631"/>
<reference evidence="3" key="4">
    <citation type="submission" date="2016-09" db="EMBL/GenBank/DDBJ databases">
        <authorList>
            <person name="Pfeiffer F."/>
        </authorList>
    </citation>
    <scope>NUCLEOTIDE SEQUENCE</scope>
    <source>
        <strain evidence="3">ATCC 43099</strain>
    </source>
</reference>
<dbReference type="AlphaFoldDB" id="D3SUE9"/>
<dbReference type="RefSeq" id="WP_004217502.1">
    <property type="nucleotide sequence ID" value="NC_013922.1"/>
</dbReference>
<evidence type="ECO:0000259" key="2">
    <source>
        <dbReference type="PROSITE" id="PS50853"/>
    </source>
</evidence>
<dbReference type="SUPFAM" id="SSF49265">
    <property type="entry name" value="Fibronectin type III"/>
    <property type="match status" value="1"/>
</dbReference>
<name>D3SUE9_NATMM</name>
<dbReference type="PROSITE" id="PS50853">
    <property type="entry name" value="FN3"/>
    <property type="match status" value="1"/>
</dbReference>
<reference evidence="3 5" key="2">
    <citation type="journal article" date="2012" name="BMC Genomics">
        <title>A comparative genomics perspective on the genetic content of the alkaliphilic haloarchaeon Natrialba magadii ATCC 43099T.</title>
        <authorList>
            <person name="Siddaramappa S."/>
            <person name="Challacombe J.F."/>
            <person name="Decastro R.E."/>
            <person name="Pfeiffer F."/>
            <person name="Sastre D.E."/>
            <person name="Gimenez M.I."/>
            <person name="Paggi R.A."/>
            <person name="Detter J.C."/>
            <person name="Davenport K.W."/>
            <person name="Goodwin L.A."/>
            <person name="Kyrpides N."/>
            <person name="Tapia R."/>
            <person name="Pitluck S."/>
            <person name="Lucas S."/>
            <person name="Woyke T."/>
            <person name="Maupin-Furlow J.A."/>
        </authorList>
    </citation>
    <scope>NUCLEOTIDE SEQUENCE [LARGE SCALE GENOMIC DNA]</scope>
    <source>
        <strain evidence="3">ATCC 43099</strain>
        <strain evidence="5">ATCC 43099 / DSM 3394 / CCM 3739 / CIP 104546 / IAM 13178 / JCM 8861 / NBRC 102185 / NCIMB 2190 / MS3</strain>
    </source>
</reference>
<gene>
    <name evidence="3" type="ordered locus">Nmag_1631</name>
    <name evidence="4" type="ORF">C500_20676</name>
</gene>
<dbReference type="InterPro" id="IPR003961">
    <property type="entry name" value="FN3_dom"/>
</dbReference>
<organism evidence="3 5">
    <name type="scientific">Natrialba magadii (strain ATCC 43099 / DSM 3394 / CCM 3739 / CIP 104546 / IAM 13178 / JCM 8861 / NBRC 102185 / NCIMB 2190 / MS3)</name>
    <name type="common">Natronobacterium magadii</name>
    <dbReference type="NCBI Taxonomy" id="547559"/>
    <lineage>
        <taxon>Archaea</taxon>
        <taxon>Methanobacteriati</taxon>
        <taxon>Methanobacteriota</taxon>
        <taxon>Stenosarchaea group</taxon>
        <taxon>Halobacteria</taxon>
        <taxon>Halobacteriales</taxon>
        <taxon>Natrialbaceae</taxon>
        <taxon>Natrialba</taxon>
    </lineage>
</organism>
<reference evidence="4 6" key="3">
    <citation type="journal article" date="2014" name="PLoS Genet.">
        <title>Phylogenetically driven sequencing of extremely halophilic archaea reveals strategies for static and dynamic osmo-response.</title>
        <authorList>
            <person name="Becker E.A."/>
            <person name="Seitzer P.M."/>
            <person name="Tritt A."/>
            <person name="Larsen D."/>
            <person name="Krusor M."/>
            <person name="Yao A.I."/>
            <person name="Wu D."/>
            <person name="Madern D."/>
            <person name="Eisen J.A."/>
            <person name="Darling A.E."/>
            <person name="Facciotti M.T."/>
        </authorList>
    </citation>
    <scope>NUCLEOTIDE SEQUENCE [LARGE SCALE GENOMIC DNA]</scope>
    <source>
        <strain evidence="6">ATCC 43099 / DSM 3394 / CCM 3739 / CIP 104546 / IAM 13178 / JCM 8861 / NBRC 102185 / NCIMB 2190 / MS3</strain>
        <strain evidence="4">MS-3</strain>
    </source>
</reference>
<dbReference type="eggNOG" id="arCOG05978">
    <property type="taxonomic scope" value="Archaea"/>
</dbReference>
<dbReference type="InterPro" id="IPR036116">
    <property type="entry name" value="FN3_sf"/>
</dbReference>
<dbReference type="GeneID" id="8824466"/>
<sequence>MAPVTFTTDLPDAEGLALDASEVETLGTLWDAALNNGEYRLEVRDDDPDGDHPDYEHEVTIAHDADLDHTIEDILAGEQYSIRIRTQTDYVTGEWLAAEEITKLVPTDPPVETDTEPTSVSIGWDDIAEFRGSYQIRRRHVTYDRDWELVGTVSDTTTSFIDETVYPDKEYEYIIRTQTQWMFADSDASETIRTADLELARRAVPPRGWHTELEHPSGTTITPQILDGAQIQPRVNALPETTIPVPKDDVHFADSYEGIPMAVWKDGDRRPVDEVEDVVAKPDRDELVGVGGTQLERRVQEDIIAEPAHELAERLIDEYTDYETEITPPDSERTEALAQDPSTAEDWHDLTEFTDLSEIPIAINDDESRPELTNSNILVDMSNDQLWDSSGSSSTSGDEYAGGSAEELDPGDMIERVAPIEIEHTIPEEYVRPAIRGQSESGNTQITLTLIDHETDEEVASQVIWAGTGSTPLFWSAPEDDGNLADLGYTDEWSSGDIPPGTYRIRLEAADFNDNSFTADLVSLHDDRYDYLFDDDTTVPSDDDPYLDGPAYKPDSESVVVDQYAAVLSVAGGTLDVEMDDTSGDQAIAISNDAVDWVEASNATTVNGEFDDLTGELFVRITLSRYGDAGEGETPRYGQEGQAVDSYELTAILDDTPIVLNRDLDGDLDEEIAAVAEDADALYEIRQDDDQTVVHWASPGQRESDRELPIEDYEVTKESRRILHATVKGGRNNVEDEEIDAVAGEAVSLEEENIITGTERVRSAEDGTRYRPNLDYQLRTGAGGLDIRESGGIADGEELVVDYEYNVSGSYEHDDYDGDPRTEIVEEIPQATTERACAQAARVLVDELHEPRYEAQLTIPAGEAIDGLLGALDLEGLPGGPLSVYEVDETPAGLELRLGSRSRVSDVVQQIQSQLAATSQRV</sequence>
<reference evidence="5" key="1">
    <citation type="submission" date="2010-02" db="EMBL/GenBank/DDBJ databases">
        <title>Complete sequence of chromosome of Natrialba magadii ATCC 43099.</title>
        <authorList>
            <consortium name="US DOE Joint Genome Institute"/>
            <person name="Lucas S."/>
            <person name="Copeland A."/>
            <person name="Lapidus A."/>
            <person name="Cheng J.-F."/>
            <person name="Bruce D."/>
            <person name="Goodwin L."/>
            <person name="Pitluck S."/>
            <person name="Davenport K."/>
            <person name="Saunders E."/>
            <person name="Detter J.C."/>
            <person name="Han C."/>
            <person name="Tapia R."/>
            <person name="Land M."/>
            <person name="Hauser L."/>
            <person name="Kyrpides N."/>
            <person name="Mikhailova N."/>
            <person name="De Castro R.E."/>
            <person name="Maupin-Furlow J.A."/>
            <person name="Woyke T."/>
        </authorList>
    </citation>
    <scope>NUCLEOTIDE SEQUENCE [LARGE SCALE GENOMIC DNA]</scope>
    <source>
        <strain evidence="5">ATCC 43099 / DSM 3394 / CCM 3739 / CIP 104546 / IAM 13178 / JCM 8861 / NBRC 102185 / NCIMB 2190 / MS3</strain>
    </source>
</reference>
<dbReference type="CDD" id="cd00063">
    <property type="entry name" value="FN3"/>
    <property type="match status" value="1"/>
</dbReference>
<evidence type="ECO:0000313" key="6">
    <source>
        <dbReference type="Proteomes" id="UP000011543"/>
    </source>
</evidence>
<accession>D3SUE9</accession>
<evidence type="ECO:0000313" key="3">
    <source>
        <dbReference type="EMBL" id="ADD05207.1"/>
    </source>
</evidence>
<feature type="domain" description="Fibronectin type-III" evidence="2">
    <location>
        <begin position="105"/>
        <end position="200"/>
    </location>
</feature>
<dbReference type="PATRIC" id="fig|547559.17.peg.4083"/>
<dbReference type="EMBL" id="CP001932">
    <property type="protein sequence ID" value="ADD05207.1"/>
    <property type="molecule type" value="Genomic_DNA"/>
</dbReference>
<dbReference type="Proteomes" id="UP000011543">
    <property type="component" value="Unassembled WGS sequence"/>
</dbReference>
<dbReference type="EMBL" id="AOHS01000063">
    <property type="protein sequence ID" value="ELY23243.1"/>
    <property type="molecule type" value="Genomic_DNA"/>
</dbReference>
<evidence type="ECO:0000256" key="1">
    <source>
        <dbReference type="SAM" id="MobiDB-lite"/>
    </source>
</evidence>
<keyword evidence="5" id="KW-1185">Reference proteome</keyword>
<protein>
    <recommendedName>
        <fullName evidence="2">Fibronectin type-III domain-containing protein</fullName>
    </recommendedName>
</protein>
<evidence type="ECO:0000313" key="5">
    <source>
        <dbReference type="Proteomes" id="UP000001879"/>
    </source>
</evidence>
<dbReference type="PaxDb" id="547559-Nmag_1631"/>
<dbReference type="OrthoDB" id="169793at2157"/>
<dbReference type="STRING" id="547559.Nmag_1631"/>
<dbReference type="Proteomes" id="UP000001879">
    <property type="component" value="Chromosome"/>
</dbReference>
<proteinExistence type="predicted"/>